<evidence type="ECO:0000259" key="8">
    <source>
        <dbReference type="SMART" id="SM00563"/>
    </source>
</evidence>
<dbReference type="SMART" id="SM00563">
    <property type="entry name" value="PlsC"/>
    <property type="match status" value="1"/>
</dbReference>
<keyword evidence="6 7" id="KW-0012">Acyltransferase</keyword>
<dbReference type="Proteomes" id="UP000030014">
    <property type="component" value="Unassembled WGS sequence"/>
</dbReference>
<dbReference type="CDD" id="cd07989">
    <property type="entry name" value="LPLAT_AGPAT-like"/>
    <property type="match status" value="1"/>
</dbReference>
<gene>
    <name evidence="9" type="ORF">Z955_09595</name>
</gene>
<dbReference type="NCBIfam" id="TIGR00530">
    <property type="entry name" value="AGP_acyltrn"/>
    <property type="match status" value="1"/>
</dbReference>
<dbReference type="AlphaFoldDB" id="A0A0A0IDM7"/>
<sequence length="235" mass="26420">MKTLSVYTYVVLNMISTLFSKRKYNAMKSKGNKEEAEQFLHKVVKQWAKGILDKAGVTVNVTGLENLPDNACCFVSNHQGNFDIVTILATIDKPMGFIAKKEMEKLPIISWWMKQMQCVFMDRANVREALKAINEGSENMKNGQSMVIFPEGTRSKSSTIGEFKKGSLKMATKAKVPIIPITLDGTYRVYEGNNGKIKSGKVKMVVGKPIYLDELSREDQKNISEIVKNEIVKNL</sequence>
<dbReference type="GO" id="GO:0016020">
    <property type="term" value="C:membrane"/>
    <property type="evidence" value="ECO:0007669"/>
    <property type="project" value="InterPro"/>
</dbReference>
<dbReference type="EMBL" id="JDRY01000040">
    <property type="protein sequence ID" value="KGM99062.1"/>
    <property type="molecule type" value="Genomic_DNA"/>
</dbReference>
<dbReference type="Pfam" id="PF01553">
    <property type="entry name" value="Acyltransferase"/>
    <property type="match status" value="1"/>
</dbReference>
<dbReference type="InterPro" id="IPR002123">
    <property type="entry name" value="Plipid/glycerol_acylTrfase"/>
</dbReference>
<dbReference type="RefSeq" id="WP_039257495.1">
    <property type="nucleotide sequence ID" value="NZ_JDRY01000040.1"/>
</dbReference>
<comment type="pathway">
    <text evidence="1">Lipid metabolism.</text>
</comment>
<reference evidence="9 10" key="1">
    <citation type="submission" date="2014-01" db="EMBL/GenBank/DDBJ databases">
        <title>Plasmidome dynamics in the species complex Clostridium novyi sensu lato converts strains of independent lineages into distinctly different pathogens.</title>
        <authorList>
            <person name="Skarin H."/>
            <person name="Segerman B."/>
        </authorList>
    </citation>
    <scope>NUCLEOTIDE SEQUENCE [LARGE SCALE GENOMIC DNA]</scope>
    <source>
        <strain evidence="9 10">DC5</strain>
    </source>
</reference>
<accession>A0A0A0IDM7</accession>
<comment type="catalytic activity">
    <reaction evidence="7">
        <text>a 1-acyl-sn-glycero-3-phosphate + an acyl-CoA = a 1,2-diacyl-sn-glycero-3-phosphate + CoA</text>
        <dbReference type="Rhea" id="RHEA:19709"/>
        <dbReference type="ChEBI" id="CHEBI:57287"/>
        <dbReference type="ChEBI" id="CHEBI:57970"/>
        <dbReference type="ChEBI" id="CHEBI:58342"/>
        <dbReference type="ChEBI" id="CHEBI:58608"/>
        <dbReference type="EC" id="2.3.1.51"/>
    </reaction>
</comment>
<evidence type="ECO:0000256" key="5">
    <source>
        <dbReference type="ARBA" id="ARBA00023098"/>
    </source>
</evidence>
<evidence type="ECO:0000256" key="2">
    <source>
        <dbReference type="ARBA" id="ARBA00008655"/>
    </source>
</evidence>
<dbReference type="EC" id="2.3.1.51" evidence="7"/>
<dbReference type="PANTHER" id="PTHR10434">
    <property type="entry name" value="1-ACYL-SN-GLYCEROL-3-PHOSPHATE ACYLTRANSFERASE"/>
    <property type="match status" value="1"/>
</dbReference>
<evidence type="ECO:0000313" key="10">
    <source>
        <dbReference type="Proteomes" id="UP000030014"/>
    </source>
</evidence>
<dbReference type="GO" id="GO:0006654">
    <property type="term" value="P:phosphatidic acid biosynthetic process"/>
    <property type="evidence" value="ECO:0007669"/>
    <property type="project" value="TreeGrafter"/>
</dbReference>
<comment type="caution">
    <text evidence="9">The sequence shown here is derived from an EMBL/GenBank/DDBJ whole genome shotgun (WGS) entry which is preliminary data.</text>
</comment>
<dbReference type="SUPFAM" id="SSF69593">
    <property type="entry name" value="Glycerol-3-phosphate (1)-acyltransferase"/>
    <property type="match status" value="1"/>
</dbReference>
<keyword evidence="7" id="KW-1208">Phospholipid metabolism</keyword>
<name>A0A0A0IDM7_CLOBO</name>
<comment type="similarity">
    <text evidence="2 7">Belongs to the 1-acyl-sn-glycerol-3-phosphate acyltransferase family.</text>
</comment>
<evidence type="ECO:0000256" key="4">
    <source>
        <dbReference type="ARBA" id="ARBA00022679"/>
    </source>
</evidence>
<evidence type="ECO:0000256" key="3">
    <source>
        <dbReference type="ARBA" id="ARBA00022516"/>
    </source>
</evidence>
<keyword evidence="3 7" id="KW-0444">Lipid biosynthesis</keyword>
<keyword evidence="5 7" id="KW-0443">Lipid metabolism</keyword>
<comment type="domain">
    <text evidence="7">The HXXXXD motif is essential for acyltransferase activity and may constitute the binding site for the phosphate moiety of the glycerol-3-phosphate.</text>
</comment>
<evidence type="ECO:0000256" key="1">
    <source>
        <dbReference type="ARBA" id="ARBA00005189"/>
    </source>
</evidence>
<protein>
    <recommendedName>
        <fullName evidence="7">1-acyl-sn-glycerol-3-phosphate acyltransferase</fullName>
        <ecNumber evidence="7">2.3.1.51</ecNumber>
    </recommendedName>
</protein>
<dbReference type="GO" id="GO:0003841">
    <property type="term" value="F:1-acylglycerol-3-phosphate O-acyltransferase activity"/>
    <property type="evidence" value="ECO:0007669"/>
    <property type="project" value="UniProtKB-UniRule"/>
</dbReference>
<feature type="domain" description="Phospholipid/glycerol acyltransferase" evidence="8">
    <location>
        <begin position="72"/>
        <end position="186"/>
    </location>
</feature>
<evidence type="ECO:0000256" key="6">
    <source>
        <dbReference type="ARBA" id="ARBA00023315"/>
    </source>
</evidence>
<keyword evidence="4 7" id="KW-0808">Transferase</keyword>
<proteinExistence type="inferred from homology"/>
<organism evidence="9 10">
    <name type="scientific">Clostridium botulinum C/D str. DC5</name>
    <dbReference type="NCBI Taxonomy" id="1443128"/>
    <lineage>
        <taxon>Bacteria</taxon>
        <taxon>Bacillati</taxon>
        <taxon>Bacillota</taxon>
        <taxon>Clostridia</taxon>
        <taxon>Eubacteriales</taxon>
        <taxon>Clostridiaceae</taxon>
        <taxon>Clostridium</taxon>
    </lineage>
</organism>
<keyword evidence="7" id="KW-0594">Phospholipid biosynthesis</keyword>
<evidence type="ECO:0000256" key="7">
    <source>
        <dbReference type="RuleBase" id="RU361267"/>
    </source>
</evidence>
<dbReference type="InterPro" id="IPR004552">
    <property type="entry name" value="AGP_acyltrans"/>
</dbReference>
<dbReference type="PANTHER" id="PTHR10434:SF64">
    <property type="entry name" value="1-ACYL-SN-GLYCEROL-3-PHOSPHATE ACYLTRANSFERASE-RELATED"/>
    <property type="match status" value="1"/>
</dbReference>
<evidence type="ECO:0000313" key="9">
    <source>
        <dbReference type="EMBL" id="KGM99062.1"/>
    </source>
</evidence>